<organism evidence="2 3">
    <name type="scientific">Candidatus Raymondbacteria bacterium RIFOXYD12_FULL_49_13</name>
    <dbReference type="NCBI Taxonomy" id="1817890"/>
    <lineage>
        <taxon>Bacteria</taxon>
        <taxon>Raymondiibacteriota</taxon>
    </lineage>
</organism>
<keyword evidence="1" id="KW-0732">Signal</keyword>
<dbReference type="InterPro" id="IPR029058">
    <property type="entry name" value="AB_hydrolase_fold"/>
</dbReference>
<reference evidence="2 3" key="1">
    <citation type="journal article" date="2016" name="Nat. Commun.">
        <title>Thousands of microbial genomes shed light on interconnected biogeochemical processes in an aquifer system.</title>
        <authorList>
            <person name="Anantharaman K."/>
            <person name="Brown C.T."/>
            <person name="Hug L.A."/>
            <person name="Sharon I."/>
            <person name="Castelle C.J."/>
            <person name="Probst A.J."/>
            <person name="Thomas B.C."/>
            <person name="Singh A."/>
            <person name="Wilkins M.J."/>
            <person name="Karaoz U."/>
            <person name="Brodie E.L."/>
            <person name="Williams K.H."/>
            <person name="Hubbard S.S."/>
            <person name="Banfield J.F."/>
        </authorList>
    </citation>
    <scope>NUCLEOTIDE SEQUENCE [LARGE SCALE GENOMIC DNA]</scope>
</reference>
<sequence>MRYCIIIFLIAAATHAALSTRSFTDQQNMGSDPQKLTYSAGIITVDLSAIAGAEVYRAMLYPDRYTNGGYMQTAYCRQNIIITTATGDTLRLMPPRHLMLDVTQAVQAAVGSGTLTLNVRNAAGLGSGNKAIRLDVTCNRAAPAAIGQVTGAAARFQDGDAMITFMEVNPPLTDTAMQCSLMHAAFLNLDAGDIIRYRIYRSTLPLTSEAAVQSAEFVDEILPLSMWDHDFYGINEGYHGCKNFPVPAIRYPVNNLMLPPAGTGIYVNRFKSAGAETAYYLVSHTINGAEDFSSLNQGANATGSVEEAPGKGMVLLRAVQNSIGISGAQGNSTGYYYVRWESSPNANLPGTPHNYLVALPPSSIRSSNFPVALMLHCWGGSMTSGYGWWYRADEGSMLVSTIQNPYDWWTAYHENHGTFKSWNDGTVQPFTQIRTLSFLHDFVKEHYSIDTNRILLAGLSMGGSGASMWGLRSGHIFSHIISWVGVHIARETPGYYGSYSSMFGDTSWHCGYSNEGLIRFGYPAIRPEDNVDVWDYWDNEKWLRDNPKVETPWMSHANGKNDGGIGWPQAWKNTRSLIDTKCPYNFSWGQGGHGERAQLIDGTDRVSGLDFRLNQSLPVFTSCTLDRNLGATPDAADSSGQTNRYFKWDINTVVDEPLQWEMTMWLIGSAPAATCTADLTPRRLQQLMHGPGSTYSWQYLEGATELANGNAVAGSNGIITITGLQISKTQRTIKISCDNCVTGGESRIGGYIPVSLFSIVPNPFNPSTSISFTCDGKQQVRLAVYDLRGQLVRSLKSGIVSGSVNVVWDGRDRHGKGCSTGIYVFYLNSGKRVITQKAILLK</sequence>
<name>A0A1F7FK33_UNCRA</name>
<gene>
    <name evidence="2" type="ORF">A2519_02915</name>
</gene>
<dbReference type="InterPro" id="IPR026444">
    <property type="entry name" value="Secre_tail"/>
</dbReference>
<dbReference type="EMBL" id="MFYX01000019">
    <property type="protein sequence ID" value="OGK06836.1"/>
    <property type="molecule type" value="Genomic_DNA"/>
</dbReference>
<evidence type="ECO:0008006" key="4">
    <source>
        <dbReference type="Google" id="ProtNLM"/>
    </source>
</evidence>
<dbReference type="AlphaFoldDB" id="A0A1F7FK33"/>
<dbReference type="SUPFAM" id="SSF53474">
    <property type="entry name" value="alpha/beta-Hydrolases"/>
    <property type="match status" value="1"/>
</dbReference>
<feature type="chain" id="PRO_5009528788" description="FlgD Ig-like domain-containing protein" evidence="1">
    <location>
        <begin position="17"/>
        <end position="842"/>
    </location>
</feature>
<accession>A0A1F7FK33</accession>
<evidence type="ECO:0000256" key="1">
    <source>
        <dbReference type="SAM" id="SignalP"/>
    </source>
</evidence>
<evidence type="ECO:0000313" key="3">
    <source>
        <dbReference type="Proteomes" id="UP000179243"/>
    </source>
</evidence>
<dbReference type="Gene3D" id="3.40.50.1820">
    <property type="entry name" value="alpha/beta hydrolase"/>
    <property type="match status" value="1"/>
</dbReference>
<dbReference type="Proteomes" id="UP000179243">
    <property type="component" value="Unassembled WGS sequence"/>
</dbReference>
<feature type="signal peptide" evidence="1">
    <location>
        <begin position="1"/>
        <end position="16"/>
    </location>
</feature>
<protein>
    <recommendedName>
        <fullName evidence="4">FlgD Ig-like domain-containing protein</fullName>
    </recommendedName>
</protein>
<proteinExistence type="predicted"/>
<dbReference type="NCBIfam" id="TIGR04183">
    <property type="entry name" value="Por_Secre_tail"/>
    <property type="match status" value="1"/>
</dbReference>
<comment type="caution">
    <text evidence="2">The sequence shown here is derived from an EMBL/GenBank/DDBJ whole genome shotgun (WGS) entry which is preliminary data.</text>
</comment>
<dbReference type="Gene3D" id="2.60.40.4070">
    <property type="match status" value="1"/>
</dbReference>
<evidence type="ECO:0000313" key="2">
    <source>
        <dbReference type="EMBL" id="OGK06836.1"/>
    </source>
</evidence>